<feature type="binding site" evidence="6">
    <location>
        <position position="104"/>
    </location>
    <ligand>
        <name>S-adenosyl-L-methionine</name>
        <dbReference type="ChEBI" id="CHEBI:59789"/>
    </ligand>
</feature>
<comment type="catalytic activity">
    <reaction evidence="6">
        <text>cytidine(34) in tRNA + S-adenosyl-L-methionine = 2'-O-methylcytidine(34) in tRNA + S-adenosyl-L-homocysteine + H(+)</text>
        <dbReference type="Rhea" id="RHEA:43084"/>
        <dbReference type="Rhea" id="RHEA-COMP:10331"/>
        <dbReference type="Rhea" id="RHEA-COMP:10332"/>
        <dbReference type="ChEBI" id="CHEBI:15378"/>
        <dbReference type="ChEBI" id="CHEBI:57856"/>
        <dbReference type="ChEBI" id="CHEBI:59789"/>
        <dbReference type="ChEBI" id="CHEBI:74495"/>
        <dbReference type="ChEBI" id="CHEBI:82748"/>
        <dbReference type="EC" id="2.1.1.207"/>
    </reaction>
</comment>
<dbReference type="PANTHER" id="PTHR42971">
    <property type="entry name" value="TRNA (CYTIDINE(34)-2'-O)-METHYLTRANSFERASE"/>
    <property type="match status" value="1"/>
</dbReference>
<evidence type="ECO:0000256" key="4">
    <source>
        <dbReference type="ARBA" id="ARBA00022691"/>
    </source>
</evidence>
<comment type="subcellular location">
    <subcellularLocation>
        <location evidence="6">Cytoplasm</location>
    </subcellularLocation>
</comment>
<comment type="similarity">
    <text evidence="6">Belongs to the class IV-like SAM-binding methyltransferase superfamily. RNA methyltransferase TrmH family. TrmL subfamily.</text>
</comment>
<protein>
    <recommendedName>
        <fullName evidence="6">Putative tRNA (cytidine(34)-2'-O)-methyltransferase</fullName>
        <ecNumber evidence="6">2.1.1.207</ecNumber>
    </recommendedName>
    <alternativeName>
        <fullName evidence="6">tRNA (cytidine/uridine-2'-O-)-methyltransferase</fullName>
    </alternativeName>
</protein>
<accession>A0A6G2CLP3</accession>
<dbReference type="AlphaFoldDB" id="A0A6G2CLP3"/>
<dbReference type="FunFam" id="3.40.1280.10:FF:000002">
    <property type="entry name" value="Peptidylprolyl isomerase"/>
    <property type="match status" value="1"/>
</dbReference>
<dbReference type="GO" id="GO:0003723">
    <property type="term" value="F:RNA binding"/>
    <property type="evidence" value="ECO:0007669"/>
    <property type="project" value="InterPro"/>
</dbReference>
<dbReference type="EC" id="2.1.1.207" evidence="6"/>
<dbReference type="RefSeq" id="WP_129821220.1">
    <property type="nucleotide sequence ID" value="NZ_RCYV01000001.1"/>
</dbReference>
<dbReference type="GO" id="GO:0002130">
    <property type="term" value="P:wobble position ribose methylation"/>
    <property type="evidence" value="ECO:0007669"/>
    <property type="project" value="TreeGrafter"/>
</dbReference>
<dbReference type="InterPro" id="IPR029026">
    <property type="entry name" value="tRNA_m1G_MTases_N"/>
</dbReference>
<comment type="catalytic activity">
    <reaction evidence="6">
        <text>5-carboxymethylaminomethyluridine(34) in tRNA(Leu) + S-adenosyl-L-methionine = 5-carboxymethylaminomethyl-2'-O-methyluridine(34) in tRNA(Leu) + S-adenosyl-L-homocysteine + H(+)</text>
        <dbReference type="Rhea" id="RHEA:43088"/>
        <dbReference type="Rhea" id="RHEA-COMP:10333"/>
        <dbReference type="Rhea" id="RHEA-COMP:10334"/>
        <dbReference type="ChEBI" id="CHEBI:15378"/>
        <dbReference type="ChEBI" id="CHEBI:57856"/>
        <dbReference type="ChEBI" id="CHEBI:59789"/>
        <dbReference type="ChEBI" id="CHEBI:74508"/>
        <dbReference type="ChEBI" id="CHEBI:74511"/>
        <dbReference type="EC" id="2.1.1.207"/>
    </reaction>
</comment>
<dbReference type="InterPro" id="IPR001537">
    <property type="entry name" value="SpoU_MeTrfase"/>
</dbReference>
<dbReference type="PANTHER" id="PTHR42971:SF1">
    <property type="entry name" value="TRNA (CYTIDINE(34)-2'-O)-METHYLTRANSFERASE"/>
    <property type="match status" value="1"/>
</dbReference>
<feature type="binding site" evidence="6">
    <location>
        <position position="125"/>
    </location>
    <ligand>
        <name>S-adenosyl-L-methionine</name>
        <dbReference type="ChEBI" id="CHEBI:59789"/>
    </ligand>
</feature>
<name>A0A6G2CLP3_9FIRM</name>
<comment type="caution">
    <text evidence="7">The sequence shown here is derived from an EMBL/GenBank/DDBJ whole genome shotgun (WGS) entry which is preliminary data.</text>
</comment>
<dbReference type="PIRSF" id="PIRSF029256">
    <property type="entry name" value="SpoU_TrmH_prd"/>
    <property type="match status" value="1"/>
</dbReference>
<feature type="binding site" evidence="6">
    <location>
        <position position="133"/>
    </location>
    <ligand>
        <name>S-adenosyl-L-methionine</name>
        <dbReference type="ChEBI" id="CHEBI:59789"/>
    </ligand>
</feature>
<sequence length="173" mass="19990">MAIHLVQFNPEIPQNTGNIMRTCAATDIKLHLIKPMGFTLDEKSIKRAGANYVNEVDYVVYENWDEFAEKNKGGKFCFCTRYGQKNHTEMDFSNPEEDYYIVLGAESCGIPKEILRPYFENCFRIPMTNKVRSLNVSNVAAILAYEALRQQSFLDLWTVEPFKGADWVLRDEE</sequence>
<organism evidence="7">
    <name type="scientific">Turicibacter sanguinis</name>
    <dbReference type="NCBI Taxonomy" id="154288"/>
    <lineage>
        <taxon>Bacteria</taxon>
        <taxon>Bacillati</taxon>
        <taxon>Bacillota</taxon>
        <taxon>Erysipelotrichia</taxon>
        <taxon>Erysipelotrichales</taxon>
        <taxon>Turicibacteraceae</taxon>
        <taxon>Turicibacter</taxon>
    </lineage>
</organism>
<dbReference type="CDD" id="cd18094">
    <property type="entry name" value="SpoU-like_TrmL"/>
    <property type="match status" value="1"/>
</dbReference>
<evidence type="ECO:0000256" key="2">
    <source>
        <dbReference type="ARBA" id="ARBA00022603"/>
    </source>
</evidence>
<dbReference type="HAMAP" id="MF_01885">
    <property type="entry name" value="tRNA_methyltr_TrmL"/>
    <property type="match status" value="1"/>
</dbReference>
<comment type="function">
    <text evidence="6">Could methylate the ribose at the nucleotide 34 wobble position in tRNA.</text>
</comment>
<dbReference type="GO" id="GO:0042802">
    <property type="term" value="F:identical protein binding"/>
    <property type="evidence" value="ECO:0007669"/>
    <property type="project" value="UniProtKB-ARBA"/>
</dbReference>
<gene>
    <name evidence="7" type="ORF">GMA64_04645</name>
</gene>
<keyword evidence="1 6" id="KW-0963">Cytoplasm</keyword>
<evidence type="ECO:0000256" key="3">
    <source>
        <dbReference type="ARBA" id="ARBA00022679"/>
    </source>
</evidence>
<evidence type="ECO:0000256" key="1">
    <source>
        <dbReference type="ARBA" id="ARBA00022490"/>
    </source>
</evidence>
<reference evidence="7" key="1">
    <citation type="journal article" date="2019" name="Nat. Med.">
        <title>A library of human gut bacterial isolates paired with longitudinal multiomics data enables mechanistic microbiome research.</title>
        <authorList>
            <person name="Poyet M."/>
            <person name="Groussin M."/>
            <person name="Gibbons S.M."/>
            <person name="Avila-Pacheco J."/>
            <person name="Jiang X."/>
            <person name="Kearney S.M."/>
            <person name="Perrotta A.R."/>
            <person name="Berdy B."/>
            <person name="Zhao S."/>
            <person name="Lieberman T.D."/>
            <person name="Swanson P.K."/>
            <person name="Smith M."/>
            <person name="Roesemann S."/>
            <person name="Alexander J.E."/>
            <person name="Rich S.A."/>
            <person name="Livny J."/>
            <person name="Vlamakis H."/>
            <person name="Clish C."/>
            <person name="Bullock K."/>
            <person name="Deik A."/>
            <person name="Scott J."/>
            <person name="Pierce K.A."/>
            <person name="Xavier R.J."/>
            <person name="Alm E.J."/>
        </authorList>
    </citation>
    <scope>NUCLEOTIDE SEQUENCE</scope>
    <source>
        <strain evidence="7">BIOML-A179</strain>
    </source>
</reference>
<dbReference type="InterPro" id="IPR016914">
    <property type="entry name" value="TrmL"/>
</dbReference>
<dbReference type="Pfam" id="PF00588">
    <property type="entry name" value="SpoU_methylase"/>
    <property type="match status" value="1"/>
</dbReference>
<dbReference type="SUPFAM" id="SSF75217">
    <property type="entry name" value="alpha/beta knot"/>
    <property type="match status" value="1"/>
</dbReference>
<evidence type="ECO:0000256" key="6">
    <source>
        <dbReference type="HAMAP-Rule" id="MF_01885"/>
    </source>
</evidence>
<keyword evidence="3 6" id="KW-0808">Transferase</keyword>
<keyword evidence="4 6" id="KW-0949">S-adenosyl-L-methionine</keyword>
<dbReference type="InterPro" id="IPR029028">
    <property type="entry name" value="Alpha/beta_knot_MTases"/>
</dbReference>
<dbReference type="GO" id="GO:0005737">
    <property type="term" value="C:cytoplasm"/>
    <property type="evidence" value="ECO:0007669"/>
    <property type="project" value="UniProtKB-SubCell"/>
</dbReference>
<evidence type="ECO:0000256" key="5">
    <source>
        <dbReference type="ARBA" id="ARBA00022694"/>
    </source>
</evidence>
<dbReference type="GO" id="GO:0008175">
    <property type="term" value="F:tRNA methyltransferase activity"/>
    <property type="evidence" value="ECO:0007669"/>
    <property type="project" value="UniProtKB-UniRule"/>
</dbReference>
<evidence type="ECO:0000313" key="7">
    <source>
        <dbReference type="EMBL" id="MTL93806.1"/>
    </source>
</evidence>
<dbReference type="EMBL" id="WMQV01000007">
    <property type="protein sequence ID" value="MTL93806.1"/>
    <property type="molecule type" value="Genomic_DNA"/>
</dbReference>
<keyword evidence="2 6" id="KW-0489">Methyltransferase</keyword>
<dbReference type="GO" id="GO:0008757">
    <property type="term" value="F:S-adenosylmethionine-dependent methyltransferase activity"/>
    <property type="evidence" value="ECO:0007669"/>
    <property type="project" value="UniProtKB-UniRule"/>
</dbReference>
<proteinExistence type="inferred from homology"/>
<comment type="caution">
    <text evidence="6">Lacks conserved residue(s) required for the propagation of feature annotation.</text>
</comment>
<dbReference type="Gene3D" id="3.40.1280.10">
    <property type="match status" value="1"/>
</dbReference>
<keyword evidence="5 6" id="KW-0819">tRNA processing</keyword>